<dbReference type="PANTHER" id="PTHR37544">
    <property type="entry name" value="SPRAY-RELATED"/>
    <property type="match status" value="1"/>
</dbReference>
<keyword evidence="4" id="KW-1185">Reference proteome</keyword>
<keyword evidence="2" id="KW-0812">Transmembrane</keyword>
<feature type="region of interest" description="Disordered" evidence="1">
    <location>
        <begin position="303"/>
        <end position="346"/>
    </location>
</feature>
<gene>
    <name evidence="3" type="ORF">CPLU01_10861</name>
</gene>
<protein>
    <submittedName>
        <fullName evidence="3">Uncharacterized protein</fullName>
    </submittedName>
</protein>
<reference evidence="3" key="1">
    <citation type="journal article" date="2020" name="Phytopathology">
        <title>Genome Sequence Resources of Colletotrichum truncatum, C. plurivorum, C. musicola, and C. sojae: Four Species Pathogenic to Soybean (Glycine max).</title>
        <authorList>
            <person name="Rogerio F."/>
            <person name="Boufleur T.R."/>
            <person name="Ciampi-Guillardi M."/>
            <person name="Sukno S.A."/>
            <person name="Thon M.R."/>
            <person name="Massola Junior N.S."/>
            <person name="Baroncelli R."/>
        </authorList>
    </citation>
    <scope>NUCLEOTIDE SEQUENCE</scope>
    <source>
        <strain evidence="3">LFN00145</strain>
    </source>
</reference>
<sequence>MTTDTEVSDREPRKMESEDPSVQRDASAQPEANKEEQLESSETGDRRDITNQDERQRLDYRPTVLTDWALAVSMVVNFAIIAGLVAFINRPDFSLNTETWFALNAILISVGTGTVAHLQSLFLNLSRITPFMLCAARDGALARDSILGSYFPAPSFRLILRTRNWMLLTAHIIQYLSYTVIGFKTALLYKDRDDSTVYVQEWACLALLAFYGIIQLELVAFIVYFRNRSIGLRWDPVSIADLLSLFRHSNFLHRLSESSISTRSSIEKRLGDLKIGLSHWNNIDGVGCWHGFRVIDIDSSSSEIHTDEERAPDETALDEAKPASDGASGVTHENAENNDASPTVQTPSIRTRAISKRDLALIRYNSSWGIASPAIVYIHSCMAFLFMIAFIIEISVANSGDRGGCLGLGALPHNGAVIIFDIILTIFVAQLSGYWIDFAMVTAHTEPFTQMSTASGGPAKSTLLLNYTCSPAPAAIYRALMDKHYKVARIAVWALIHRILPTLYGIGIIVYPVGDSSSEICFNLPLSIVNIVGFAICGGLILFEAFQSPLSGRTPRDWCSIADILSWSSTTSLLQPDSFETDTADPYRDDPLHTAADGPPAERWHMQARLRLQEKRFRLGFAQVPGTESYAFGITEGEPETLPPVKVTGFSRKVVTLDCDEENGQAGTLDIVVGSGDMVVMPGASEGTRVHHNDGVEVPVPENEEERT</sequence>
<dbReference type="PANTHER" id="PTHR37544:SF1">
    <property type="entry name" value="PHOSPHORIBOSYLAMINOIMIDAZOLE-SUCCINOCARBOXAMIDE SYNTHASE"/>
    <property type="match status" value="1"/>
</dbReference>
<feature type="transmembrane region" description="Helical" evidence="2">
    <location>
        <begin position="100"/>
        <end position="123"/>
    </location>
</feature>
<dbReference type="EMBL" id="WIGO01000193">
    <property type="protein sequence ID" value="KAF6824430.1"/>
    <property type="molecule type" value="Genomic_DNA"/>
</dbReference>
<keyword evidence="2" id="KW-1133">Transmembrane helix</keyword>
<feature type="transmembrane region" description="Helical" evidence="2">
    <location>
        <begin position="374"/>
        <end position="396"/>
    </location>
</feature>
<feature type="compositionally biased region" description="Basic and acidic residues" evidence="1">
    <location>
        <begin position="304"/>
        <end position="322"/>
    </location>
</feature>
<feature type="transmembrane region" description="Helical" evidence="2">
    <location>
        <begin position="165"/>
        <end position="183"/>
    </location>
</feature>
<organism evidence="3 4">
    <name type="scientific">Colletotrichum plurivorum</name>
    <dbReference type="NCBI Taxonomy" id="2175906"/>
    <lineage>
        <taxon>Eukaryota</taxon>
        <taxon>Fungi</taxon>
        <taxon>Dikarya</taxon>
        <taxon>Ascomycota</taxon>
        <taxon>Pezizomycotina</taxon>
        <taxon>Sordariomycetes</taxon>
        <taxon>Hypocreomycetidae</taxon>
        <taxon>Glomerellales</taxon>
        <taxon>Glomerellaceae</taxon>
        <taxon>Colletotrichum</taxon>
        <taxon>Colletotrichum orchidearum species complex</taxon>
    </lineage>
</organism>
<feature type="region of interest" description="Disordered" evidence="1">
    <location>
        <begin position="682"/>
        <end position="708"/>
    </location>
</feature>
<keyword evidence="2" id="KW-0472">Membrane</keyword>
<feature type="region of interest" description="Disordered" evidence="1">
    <location>
        <begin position="576"/>
        <end position="599"/>
    </location>
</feature>
<feature type="transmembrane region" description="Helical" evidence="2">
    <location>
        <begin position="490"/>
        <end position="514"/>
    </location>
</feature>
<comment type="caution">
    <text evidence="3">The sequence shown here is derived from an EMBL/GenBank/DDBJ whole genome shotgun (WGS) entry which is preliminary data.</text>
</comment>
<feature type="transmembrane region" description="Helical" evidence="2">
    <location>
        <begin position="416"/>
        <end position="436"/>
    </location>
</feature>
<feature type="compositionally biased region" description="Basic and acidic residues" evidence="1">
    <location>
        <begin position="32"/>
        <end position="54"/>
    </location>
</feature>
<dbReference type="Pfam" id="PF11915">
    <property type="entry name" value="DUF3433"/>
    <property type="match status" value="1"/>
</dbReference>
<evidence type="ECO:0000313" key="3">
    <source>
        <dbReference type="EMBL" id="KAF6824430.1"/>
    </source>
</evidence>
<evidence type="ECO:0000256" key="1">
    <source>
        <dbReference type="SAM" id="MobiDB-lite"/>
    </source>
</evidence>
<feature type="transmembrane region" description="Helical" evidence="2">
    <location>
        <begin position="203"/>
        <end position="225"/>
    </location>
</feature>
<dbReference type="AlphaFoldDB" id="A0A8H6K4N9"/>
<feature type="transmembrane region" description="Helical" evidence="2">
    <location>
        <begin position="65"/>
        <end position="88"/>
    </location>
</feature>
<proteinExistence type="predicted"/>
<name>A0A8H6K4N9_9PEZI</name>
<feature type="region of interest" description="Disordered" evidence="1">
    <location>
        <begin position="1"/>
        <end position="54"/>
    </location>
</feature>
<feature type="compositionally biased region" description="Polar residues" evidence="1">
    <location>
        <begin position="337"/>
        <end position="346"/>
    </location>
</feature>
<feature type="transmembrane region" description="Helical" evidence="2">
    <location>
        <begin position="526"/>
        <end position="546"/>
    </location>
</feature>
<evidence type="ECO:0000313" key="4">
    <source>
        <dbReference type="Proteomes" id="UP000654918"/>
    </source>
</evidence>
<dbReference type="Proteomes" id="UP000654918">
    <property type="component" value="Unassembled WGS sequence"/>
</dbReference>
<feature type="compositionally biased region" description="Basic and acidic residues" evidence="1">
    <location>
        <begin position="7"/>
        <end position="17"/>
    </location>
</feature>
<accession>A0A8H6K4N9</accession>
<evidence type="ECO:0000256" key="2">
    <source>
        <dbReference type="SAM" id="Phobius"/>
    </source>
</evidence>
<dbReference type="InterPro" id="IPR021840">
    <property type="entry name" value="DUF3433"/>
</dbReference>